<keyword evidence="2 7" id="KW-0328">Glycosyltransferase</keyword>
<comment type="caution">
    <text evidence="7">The sequence shown here is derived from an EMBL/GenBank/DDBJ whole genome shotgun (WGS) entry which is preliminary data.</text>
</comment>
<reference evidence="7" key="1">
    <citation type="journal article" date="2019" name="Sci. Rep.">
        <title>Draft genome of Tanacetum cinerariifolium, the natural source of mosquito coil.</title>
        <authorList>
            <person name="Yamashiro T."/>
            <person name="Shiraishi A."/>
            <person name="Satake H."/>
            <person name="Nakayama K."/>
        </authorList>
    </citation>
    <scope>NUCLEOTIDE SEQUENCE</scope>
</reference>
<dbReference type="InterPro" id="IPR019378">
    <property type="entry name" value="GDP-Fuc_O-FucTrfase"/>
</dbReference>
<evidence type="ECO:0000313" key="7">
    <source>
        <dbReference type="EMBL" id="GEZ70852.1"/>
    </source>
</evidence>
<keyword evidence="5" id="KW-0119">Carbohydrate metabolism</keyword>
<keyword evidence="3 7" id="KW-0808">Transferase</keyword>
<dbReference type="PANTHER" id="PTHR31818:SF1">
    <property type="entry name" value="O-FUCOSYLTRANSFERASE 16"/>
    <property type="match status" value="1"/>
</dbReference>
<dbReference type="GO" id="GO:0016757">
    <property type="term" value="F:glycosyltransferase activity"/>
    <property type="evidence" value="ECO:0007669"/>
    <property type="project" value="UniProtKB-KW"/>
</dbReference>
<dbReference type="PANTHER" id="PTHR31818">
    <property type="entry name" value="O-FUCOSYLTRANSFERASE 16"/>
    <property type="match status" value="1"/>
</dbReference>
<evidence type="ECO:0000256" key="3">
    <source>
        <dbReference type="ARBA" id="ARBA00022679"/>
    </source>
</evidence>
<evidence type="ECO:0000256" key="4">
    <source>
        <dbReference type="ARBA" id="ARBA00023253"/>
    </source>
</evidence>
<organism evidence="7">
    <name type="scientific">Tanacetum cinerariifolium</name>
    <name type="common">Dalmatian daisy</name>
    <name type="synonym">Chrysanthemum cinerariifolium</name>
    <dbReference type="NCBI Taxonomy" id="118510"/>
    <lineage>
        <taxon>Eukaryota</taxon>
        <taxon>Viridiplantae</taxon>
        <taxon>Streptophyta</taxon>
        <taxon>Embryophyta</taxon>
        <taxon>Tracheophyta</taxon>
        <taxon>Spermatophyta</taxon>
        <taxon>Magnoliopsida</taxon>
        <taxon>eudicotyledons</taxon>
        <taxon>Gunneridae</taxon>
        <taxon>Pentapetalae</taxon>
        <taxon>asterids</taxon>
        <taxon>campanulids</taxon>
        <taxon>Asterales</taxon>
        <taxon>Asteraceae</taxon>
        <taxon>Asteroideae</taxon>
        <taxon>Anthemideae</taxon>
        <taxon>Anthemidinae</taxon>
        <taxon>Tanacetum</taxon>
    </lineage>
</organism>
<gene>
    <name evidence="7" type="ORF">Tci_542825</name>
</gene>
<evidence type="ECO:0000256" key="6">
    <source>
        <dbReference type="ARBA" id="ARBA00030350"/>
    </source>
</evidence>
<proteinExistence type="inferred from homology"/>
<dbReference type="EMBL" id="BKCJ010312959">
    <property type="protein sequence ID" value="GEZ70852.1"/>
    <property type="molecule type" value="Genomic_DNA"/>
</dbReference>
<dbReference type="GO" id="GO:0006004">
    <property type="term" value="P:fucose metabolic process"/>
    <property type="evidence" value="ECO:0007669"/>
    <property type="project" value="UniProtKB-KW"/>
</dbReference>
<name>A0A699IQW3_TANCI</name>
<evidence type="ECO:0000256" key="5">
    <source>
        <dbReference type="ARBA" id="ARBA00023277"/>
    </source>
</evidence>
<keyword evidence="4" id="KW-0294">Fucose metabolism</keyword>
<protein>
    <recommendedName>
        <fullName evidence="6">O-fucosyltransferase family protein</fullName>
    </recommendedName>
</protein>
<dbReference type="AlphaFoldDB" id="A0A699IQW3"/>
<evidence type="ECO:0000256" key="1">
    <source>
        <dbReference type="ARBA" id="ARBA00007737"/>
    </source>
</evidence>
<dbReference type="Pfam" id="PF10250">
    <property type="entry name" value="O-FucT"/>
    <property type="match status" value="1"/>
</dbReference>
<accession>A0A699IQW3</accession>
<sequence>MYLRTLELKCVSQSPIPRLDMLVHDQYQLDMGESEVHDAFDTEIPLENNKENLSRQDDSVEAKEQEELELEIINGLPIILIQASRTTGESLAQKMNTDRERRQGRCPLTPEEVKLMLRALRYSSNVHIYVASGEVYGGEDTLSPLKALFPNIHSKDTIVTKEEMTPFQSCSAEMAALDFIVCDECDVFVINNNGNTAKMLAGRRKYFRHKPTIRTNANKLWRLFVDRNNITWEEFRTTTRGYQVGFMGQPNEVKPGIGEFHMNPVACICENSEAMSKSMIHSNHLFESDEANYITDEEHDSFDDEDIDNENRTRF</sequence>
<evidence type="ECO:0000256" key="2">
    <source>
        <dbReference type="ARBA" id="ARBA00022676"/>
    </source>
</evidence>
<comment type="similarity">
    <text evidence="1">Belongs to the glycosyltransferase GT106 family.</text>
</comment>